<reference evidence="2 4" key="1">
    <citation type="journal article" date="2012" name="Nature">
        <title>Algal genomes reveal evolutionary mosaicism and the fate of nucleomorphs.</title>
        <authorList>
            <consortium name="DOE Joint Genome Institute"/>
            <person name="Curtis B.A."/>
            <person name="Tanifuji G."/>
            <person name="Burki F."/>
            <person name="Gruber A."/>
            <person name="Irimia M."/>
            <person name="Maruyama S."/>
            <person name="Arias M.C."/>
            <person name="Ball S.G."/>
            <person name="Gile G.H."/>
            <person name="Hirakawa Y."/>
            <person name="Hopkins J.F."/>
            <person name="Kuo A."/>
            <person name="Rensing S.A."/>
            <person name="Schmutz J."/>
            <person name="Symeonidi A."/>
            <person name="Elias M."/>
            <person name="Eveleigh R.J."/>
            <person name="Herman E.K."/>
            <person name="Klute M.J."/>
            <person name="Nakayama T."/>
            <person name="Obornik M."/>
            <person name="Reyes-Prieto A."/>
            <person name="Armbrust E.V."/>
            <person name="Aves S.J."/>
            <person name="Beiko R.G."/>
            <person name="Coutinho P."/>
            <person name="Dacks J.B."/>
            <person name="Durnford D.G."/>
            <person name="Fast N.M."/>
            <person name="Green B.R."/>
            <person name="Grisdale C.J."/>
            <person name="Hempel F."/>
            <person name="Henrissat B."/>
            <person name="Hoppner M.P."/>
            <person name="Ishida K."/>
            <person name="Kim E."/>
            <person name="Koreny L."/>
            <person name="Kroth P.G."/>
            <person name="Liu Y."/>
            <person name="Malik S.B."/>
            <person name="Maier U.G."/>
            <person name="McRose D."/>
            <person name="Mock T."/>
            <person name="Neilson J.A."/>
            <person name="Onodera N.T."/>
            <person name="Poole A.M."/>
            <person name="Pritham E.J."/>
            <person name="Richards T.A."/>
            <person name="Rocap G."/>
            <person name="Roy S.W."/>
            <person name="Sarai C."/>
            <person name="Schaack S."/>
            <person name="Shirato S."/>
            <person name="Slamovits C.H."/>
            <person name="Spencer D.F."/>
            <person name="Suzuki S."/>
            <person name="Worden A.Z."/>
            <person name="Zauner S."/>
            <person name="Barry K."/>
            <person name="Bell C."/>
            <person name="Bharti A.K."/>
            <person name="Crow J.A."/>
            <person name="Grimwood J."/>
            <person name="Kramer R."/>
            <person name="Lindquist E."/>
            <person name="Lucas S."/>
            <person name="Salamov A."/>
            <person name="McFadden G.I."/>
            <person name="Lane C.E."/>
            <person name="Keeling P.J."/>
            <person name="Gray M.W."/>
            <person name="Grigoriev I.V."/>
            <person name="Archibald J.M."/>
        </authorList>
    </citation>
    <scope>NUCLEOTIDE SEQUENCE</scope>
    <source>
        <strain evidence="2 4">CCMP2712</strain>
    </source>
</reference>
<proteinExistence type="predicted"/>
<reference evidence="3" key="3">
    <citation type="submission" date="2015-06" db="UniProtKB">
        <authorList>
            <consortium name="EnsemblProtists"/>
        </authorList>
    </citation>
    <scope>IDENTIFICATION</scope>
</reference>
<dbReference type="RefSeq" id="XP_005827540.1">
    <property type="nucleotide sequence ID" value="XM_005827483.1"/>
</dbReference>
<dbReference type="PaxDb" id="55529-EKX40560"/>
<evidence type="ECO:0000313" key="2">
    <source>
        <dbReference type="EMBL" id="EKX40560.1"/>
    </source>
</evidence>
<dbReference type="HOGENOM" id="CLU_742825_0_0_1"/>
<keyword evidence="4" id="KW-1185">Reference proteome</keyword>
<sequence>MEVASDHAFALSASHCEAHASLPQGTQSSQNQGSVSWYLNPGTKKRKIGTAKKLAQPELPEENKVWVVEVRKEWLSSLGFKLWELQSTSLPKDGACKGKYWYSNLEVKPDELGPDELMPVGDQRFTPWHRSYTSVKLQRNENAFWIRVQVRTGNKCVKKKMVVQSSPSTIQSLNNAVDDDTSSNRQTPLRQDQTSEANLIKDHAFAGNLQSGNDLGGNRDDAMGKFVSAAGTTDTDFRDLGGGQTVFQLHGQETLLIKASVMFGQDDRVSLDSADQHGLVFSIAEARGAGVRLILTEDLMGTRDAGLEPGGKLVNLSMKEEEFSLLEKTVGHMRENRKRILEHCRSVAGTKQGKMSNFCSVCGKRGMMKSELA</sequence>
<gene>
    <name evidence="2" type="ORF">GUITHDRAFT_113346</name>
</gene>
<feature type="compositionally biased region" description="Polar residues" evidence="1">
    <location>
        <begin position="183"/>
        <end position="192"/>
    </location>
</feature>
<name>L1IXI1_GUITC</name>
<evidence type="ECO:0000256" key="1">
    <source>
        <dbReference type="SAM" id="MobiDB-lite"/>
    </source>
</evidence>
<organism evidence="2">
    <name type="scientific">Guillardia theta (strain CCMP2712)</name>
    <name type="common">Cryptophyte</name>
    <dbReference type="NCBI Taxonomy" id="905079"/>
    <lineage>
        <taxon>Eukaryota</taxon>
        <taxon>Cryptophyceae</taxon>
        <taxon>Pyrenomonadales</taxon>
        <taxon>Geminigeraceae</taxon>
        <taxon>Guillardia</taxon>
    </lineage>
</organism>
<reference evidence="4" key="2">
    <citation type="submission" date="2012-11" db="EMBL/GenBank/DDBJ databases">
        <authorList>
            <person name="Kuo A."/>
            <person name="Curtis B.A."/>
            <person name="Tanifuji G."/>
            <person name="Burki F."/>
            <person name="Gruber A."/>
            <person name="Irimia M."/>
            <person name="Maruyama S."/>
            <person name="Arias M.C."/>
            <person name="Ball S.G."/>
            <person name="Gile G.H."/>
            <person name="Hirakawa Y."/>
            <person name="Hopkins J.F."/>
            <person name="Rensing S.A."/>
            <person name="Schmutz J."/>
            <person name="Symeonidi A."/>
            <person name="Elias M."/>
            <person name="Eveleigh R.J."/>
            <person name="Herman E.K."/>
            <person name="Klute M.J."/>
            <person name="Nakayama T."/>
            <person name="Obornik M."/>
            <person name="Reyes-Prieto A."/>
            <person name="Armbrust E.V."/>
            <person name="Aves S.J."/>
            <person name="Beiko R.G."/>
            <person name="Coutinho P."/>
            <person name="Dacks J.B."/>
            <person name="Durnford D.G."/>
            <person name="Fast N.M."/>
            <person name="Green B.R."/>
            <person name="Grisdale C."/>
            <person name="Hempe F."/>
            <person name="Henrissat B."/>
            <person name="Hoppner M.P."/>
            <person name="Ishida K.-I."/>
            <person name="Kim E."/>
            <person name="Koreny L."/>
            <person name="Kroth P.G."/>
            <person name="Liu Y."/>
            <person name="Malik S.-B."/>
            <person name="Maier U.G."/>
            <person name="McRose D."/>
            <person name="Mock T."/>
            <person name="Neilson J.A."/>
            <person name="Onodera N.T."/>
            <person name="Poole A.M."/>
            <person name="Pritham E.J."/>
            <person name="Richards T.A."/>
            <person name="Rocap G."/>
            <person name="Roy S.W."/>
            <person name="Sarai C."/>
            <person name="Schaack S."/>
            <person name="Shirato S."/>
            <person name="Slamovits C.H."/>
            <person name="Spencer D.F."/>
            <person name="Suzuki S."/>
            <person name="Worden A.Z."/>
            <person name="Zauner S."/>
            <person name="Barry K."/>
            <person name="Bell C."/>
            <person name="Bharti A.K."/>
            <person name="Crow J.A."/>
            <person name="Grimwood J."/>
            <person name="Kramer R."/>
            <person name="Lindquist E."/>
            <person name="Lucas S."/>
            <person name="Salamov A."/>
            <person name="McFadden G.I."/>
            <person name="Lane C.E."/>
            <person name="Keeling P.J."/>
            <person name="Gray M.W."/>
            <person name="Grigoriev I.V."/>
            <person name="Archibald J.M."/>
        </authorList>
    </citation>
    <scope>NUCLEOTIDE SEQUENCE</scope>
    <source>
        <strain evidence="4">CCMP2712</strain>
    </source>
</reference>
<dbReference type="AlphaFoldDB" id="L1IXI1"/>
<feature type="region of interest" description="Disordered" evidence="1">
    <location>
        <begin position="169"/>
        <end position="192"/>
    </location>
</feature>
<dbReference type="EMBL" id="JH993030">
    <property type="protein sequence ID" value="EKX40560.1"/>
    <property type="molecule type" value="Genomic_DNA"/>
</dbReference>
<dbReference type="EnsemblProtists" id="EKX40560">
    <property type="protein sequence ID" value="EKX40560"/>
    <property type="gene ID" value="GUITHDRAFT_113346"/>
</dbReference>
<dbReference type="GeneID" id="17297204"/>
<protein>
    <submittedName>
        <fullName evidence="2 3">Uncharacterized protein</fullName>
    </submittedName>
</protein>
<evidence type="ECO:0000313" key="4">
    <source>
        <dbReference type="Proteomes" id="UP000011087"/>
    </source>
</evidence>
<dbReference type="Proteomes" id="UP000011087">
    <property type="component" value="Unassembled WGS sequence"/>
</dbReference>
<evidence type="ECO:0000313" key="3">
    <source>
        <dbReference type="EnsemblProtists" id="EKX40560"/>
    </source>
</evidence>
<dbReference type="KEGG" id="gtt:GUITHDRAFT_113346"/>
<accession>L1IXI1</accession>